<evidence type="ECO:0000256" key="3">
    <source>
        <dbReference type="ARBA" id="ARBA00022692"/>
    </source>
</evidence>
<feature type="transmembrane region" description="Helical" evidence="8">
    <location>
        <begin position="66"/>
        <end position="88"/>
    </location>
</feature>
<comment type="similarity">
    <text evidence="2">Belongs to the peptidase A22B family.</text>
</comment>
<feature type="transmembrane region" description="Helical" evidence="8">
    <location>
        <begin position="100"/>
        <end position="117"/>
    </location>
</feature>
<feature type="transmembrane region" description="Helical" evidence="8">
    <location>
        <begin position="231"/>
        <end position="253"/>
    </location>
</feature>
<feature type="region of interest" description="Disordered" evidence="7">
    <location>
        <begin position="327"/>
        <end position="350"/>
    </location>
</feature>
<dbReference type="Pfam" id="PF04258">
    <property type="entry name" value="Peptidase_A22B"/>
    <property type="match status" value="1"/>
</dbReference>
<keyword evidence="5 8" id="KW-1133">Transmembrane helix</keyword>
<evidence type="ECO:0000256" key="7">
    <source>
        <dbReference type="SAM" id="MobiDB-lite"/>
    </source>
</evidence>
<feature type="transmembrane region" description="Helical" evidence="8">
    <location>
        <begin position="201"/>
        <end position="219"/>
    </location>
</feature>
<evidence type="ECO:0000256" key="5">
    <source>
        <dbReference type="ARBA" id="ARBA00022989"/>
    </source>
</evidence>
<evidence type="ECO:0000256" key="2">
    <source>
        <dbReference type="ARBA" id="ARBA00006859"/>
    </source>
</evidence>
<evidence type="ECO:0000256" key="1">
    <source>
        <dbReference type="ARBA" id="ARBA00004127"/>
    </source>
</evidence>
<dbReference type="GO" id="GO:0033619">
    <property type="term" value="P:membrane protein proteolysis"/>
    <property type="evidence" value="ECO:0007669"/>
    <property type="project" value="TreeGrafter"/>
</dbReference>
<dbReference type="AlphaFoldDB" id="L7FLZ6"/>
<dbReference type="GO" id="GO:0042500">
    <property type="term" value="F:aspartic endopeptidase activity, intramembrane cleaving"/>
    <property type="evidence" value="ECO:0007669"/>
    <property type="project" value="InterPro"/>
</dbReference>
<feature type="transmembrane region" description="Helical" evidence="8">
    <location>
        <begin position="147"/>
        <end position="170"/>
    </location>
</feature>
<feature type="transmembrane region" description="Helical" evidence="8">
    <location>
        <begin position="123"/>
        <end position="140"/>
    </location>
</feature>
<dbReference type="InterPro" id="IPR006639">
    <property type="entry name" value="Preselin/SPP"/>
</dbReference>
<dbReference type="KEGG" id="eiv:EIN_284690"/>
<keyword evidence="4" id="KW-0378">Hydrolase</keyword>
<gene>
    <name evidence="9" type="ORF">EIN_284690</name>
</gene>
<organism evidence="9 10">
    <name type="scientific">Entamoeba invadens IP1</name>
    <dbReference type="NCBI Taxonomy" id="370355"/>
    <lineage>
        <taxon>Eukaryota</taxon>
        <taxon>Amoebozoa</taxon>
        <taxon>Evosea</taxon>
        <taxon>Archamoebae</taxon>
        <taxon>Mastigamoebida</taxon>
        <taxon>Entamoebidae</taxon>
        <taxon>Entamoeba</taxon>
    </lineage>
</organism>
<reference evidence="9 10" key="1">
    <citation type="submission" date="2012-10" db="EMBL/GenBank/DDBJ databases">
        <authorList>
            <person name="Zafar N."/>
            <person name="Inman J."/>
            <person name="Hall N."/>
            <person name="Lorenzi H."/>
            <person name="Caler E."/>
        </authorList>
    </citation>
    <scope>NUCLEOTIDE SEQUENCE [LARGE SCALE GENOMIC DNA]</scope>
    <source>
        <strain evidence="9 10">IP1</strain>
    </source>
</reference>
<dbReference type="OMA" id="VDYQWAY"/>
<dbReference type="PANTHER" id="PTHR12174:SF22">
    <property type="entry name" value="SIGNAL PEPTIDE PEPTIDASE-LIKE 3"/>
    <property type="match status" value="1"/>
</dbReference>
<evidence type="ECO:0000256" key="8">
    <source>
        <dbReference type="SAM" id="Phobius"/>
    </source>
</evidence>
<feature type="transmembrane region" description="Helical" evidence="8">
    <location>
        <begin position="6"/>
        <end position="30"/>
    </location>
</feature>
<proteinExistence type="inferred from homology"/>
<name>L7FLZ6_ENTIV</name>
<dbReference type="EMBL" id="KB207106">
    <property type="protein sequence ID" value="ELP84883.1"/>
    <property type="molecule type" value="Genomic_DNA"/>
</dbReference>
<evidence type="ECO:0000313" key="9">
    <source>
        <dbReference type="EMBL" id="ELP84883.1"/>
    </source>
</evidence>
<accession>L7FLZ6</accession>
<feature type="transmembrane region" description="Helical" evidence="8">
    <location>
        <begin position="259"/>
        <end position="277"/>
    </location>
</feature>
<feature type="transmembrane region" description="Helical" evidence="8">
    <location>
        <begin position="42"/>
        <end position="60"/>
    </location>
</feature>
<dbReference type="SMART" id="SM00730">
    <property type="entry name" value="PSN"/>
    <property type="match status" value="1"/>
</dbReference>
<feature type="compositionally biased region" description="Basic and acidic residues" evidence="7">
    <location>
        <begin position="327"/>
        <end position="342"/>
    </location>
</feature>
<dbReference type="RefSeq" id="XP_004184229.1">
    <property type="nucleotide sequence ID" value="XM_004184181.1"/>
</dbReference>
<evidence type="ECO:0000313" key="10">
    <source>
        <dbReference type="Proteomes" id="UP000014680"/>
    </source>
</evidence>
<keyword evidence="6 8" id="KW-0472">Membrane</keyword>
<dbReference type="OrthoDB" id="29661at2759"/>
<protein>
    <submittedName>
        <fullName evidence="9">Signal peptide peptidase, putative</fullName>
    </submittedName>
</protein>
<dbReference type="GO" id="GO:0098553">
    <property type="term" value="C:lumenal side of endoplasmic reticulum membrane"/>
    <property type="evidence" value="ECO:0007669"/>
    <property type="project" value="TreeGrafter"/>
</dbReference>
<keyword evidence="3 8" id="KW-0812">Transmembrane</keyword>
<dbReference type="GO" id="GO:0006465">
    <property type="term" value="P:signal peptide processing"/>
    <property type="evidence" value="ECO:0007669"/>
    <property type="project" value="TreeGrafter"/>
</dbReference>
<keyword evidence="10" id="KW-1185">Reference proteome</keyword>
<evidence type="ECO:0000256" key="4">
    <source>
        <dbReference type="ARBA" id="ARBA00022801"/>
    </source>
</evidence>
<dbReference type="GO" id="GO:0098554">
    <property type="term" value="C:cytoplasmic side of endoplasmic reticulum membrane"/>
    <property type="evidence" value="ECO:0007669"/>
    <property type="project" value="TreeGrafter"/>
</dbReference>
<dbReference type="GeneID" id="14883866"/>
<dbReference type="GO" id="GO:0030660">
    <property type="term" value="C:Golgi-associated vesicle membrane"/>
    <property type="evidence" value="ECO:0007669"/>
    <property type="project" value="TreeGrafter"/>
</dbReference>
<dbReference type="InterPro" id="IPR007369">
    <property type="entry name" value="Peptidase_A22B_SPP"/>
</dbReference>
<dbReference type="VEuPathDB" id="AmoebaDB:EIN_284690"/>
<dbReference type="PANTHER" id="PTHR12174">
    <property type="entry name" value="SIGNAL PEPTIDE PEPTIDASE"/>
    <property type="match status" value="1"/>
</dbReference>
<evidence type="ECO:0000256" key="6">
    <source>
        <dbReference type="ARBA" id="ARBA00023136"/>
    </source>
</evidence>
<sequence>MDEIIQLILCVIVVHYLSCLYKQYTLASLFSSVKEASMTWKHIIIIPVVSSLVLVLIFFFPKIGKYFLYFSVFFTGFTCFYLIFTPLTEKLNSLPDNLKYFITCVLAVFVIVMYIMVHTTFTTNLVGIGVAIAIQSLLYVSKVYIPVVLLTVMFFYDIFWVFGSVLVPVFDGKSVMVETAKTATSLKLPLLLEFHSIFGDGHFMIGLGDIVLPGILINFTYCLDRFYKTKYFFCTLGGYIFGLLLTILMLWKFRVGQPALLYLVPSMFVGFFGHGFYTKTLKTAFSMNLSDNYTQLFQDSLSGNDPQSDQMHQEIVLHDPEEMVEQLDKREDEKKRAEDTKDNIYSIELD</sequence>
<comment type="subcellular location">
    <subcellularLocation>
        <location evidence="1">Endomembrane system</location>
        <topology evidence="1">Multi-pass membrane protein</topology>
    </subcellularLocation>
</comment>
<dbReference type="Proteomes" id="UP000014680">
    <property type="component" value="Unassembled WGS sequence"/>
</dbReference>